<sequence>MSKFDTLPILLVSAVDEATANRVISDIIDTDVTDEFPNTQPTDRVWRLINKYYTANVRVHPLVDGARLEVDPDLVEAHIIHISETDAAEAADAVKVAARRAAESAGAWRGCGVRLLQSARGRGPLRAWAAAERAELLAPARGPQRARDALHAHVWPGLVRTDRPARPVLPPRPELASGSSSSGSDDSEAEELRAVEHAEAFAAALGALGEAERGASGAEGAGGADRHARAEALVAAFCRAMGYDLDAC</sequence>
<dbReference type="AlphaFoldDB" id="A0A7E5WCE1"/>
<dbReference type="InParanoid" id="A0A7E5WCE1"/>
<protein>
    <submittedName>
        <fullName evidence="3">Uncharacterized protein LOC113501381</fullName>
    </submittedName>
</protein>
<reference evidence="3" key="1">
    <citation type="submission" date="2025-08" db="UniProtKB">
        <authorList>
            <consortium name="RefSeq"/>
        </authorList>
    </citation>
    <scope>IDENTIFICATION</scope>
</reference>
<dbReference type="KEGG" id="tnl:113501381"/>
<dbReference type="RefSeq" id="XP_026738314.1">
    <property type="nucleotide sequence ID" value="XM_026882513.1"/>
</dbReference>
<dbReference type="GeneID" id="113501381"/>
<organism evidence="2 3">
    <name type="scientific">Trichoplusia ni</name>
    <name type="common">Cabbage looper</name>
    <dbReference type="NCBI Taxonomy" id="7111"/>
    <lineage>
        <taxon>Eukaryota</taxon>
        <taxon>Metazoa</taxon>
        <taxon>Ecdysozoa</taxon>
        <taxon>Arthropoda</taxon>
        <taxon>Hexapoda</taxon>
        <taxon>Insecta</taxon>
        <taxon>Pterygota</taxon>
        <taxon>Neoptera</taxon>
        <taxon>Endopterygota</taxon>
        <taxon>Lepidoptera</taxon>
        <taxon>Glossata</taxon>
        <taxon>Ditrysia</taxon>
        <taxon>Noctuoidea</taxon>
        <taxon>Noctuidae</taxon>
        <taxon>Plusiinae</taxon>
        <taxon>Trichoplusia</taxon>
    </lineage>
</organism>
<evidence type="ECO:0000256" key="1">
    <source>
        <dbReference type="SAM" id="MobiDB-lite"/>
    </source>
</evidence>
<feature type="region of interest" description="Disordered" evidence="1">
    <location>
        <begin position="161"/>
        <end position="192"/>
    </location>
</feature>
<proteinExistence type="predicted"/>
<dbReference type="OrthoDB" id="10261384at2759"/>
<accession>A0A7E5WCE1</accession>
<keyword evidence="2" id="KW-1185">Reference proteome</keyword>
<dbReference type="Proteomes" id="UP000322000">
    <property type="component" value="Chromosome 15"/>
</dbReference>
<evidence type="ECO:0000313" key="3">
    <source>
        <dbReference type="RefSeq" id="XP_026738314.1"/>
    </source>
</evidence>
<name>A0A7E5WCE1_TRINI</name>
<gene>
    <name evidence="3" type="primary">LOC113501381</name>
</gene>
<feature type="compositionally biased region" description="Low complexity" evidence="1">
    <location>
        <begin position="174"/>
        <end position="184"/>
    </location>
</feature>
<evidence type="ECO:0000313" key="2">
    <source>
        <dbReference type="Proteomes" id="UP000322000"/>
    </source>
</evidence>